<reference evidence="2" key="1">
    <citation type="submission" date="2014-11" db="EMBL/GenBank/DDBJ databases">
        <authorList>
            <person name="Amaro Gonzalez C."/>
        </authorList>
    </citation>
    <scope>NUCLEOTIDE SEQUENCE</scope>
</reference>
<reference evidence="2" key="2">
    <citation type="journal article" date="2015" name="Fish Shellfish Immunol.">
        <title>Early steps in the European eel (Anguilla anguilla)-Vibrio vulnificus interaction in the gills: Role of the RtxA13 toxin.</title>
        <authorList>
            <person name="Callol A."/>
            <person name="Pajuelo D."/>
            <person name="Ebbesson L."/>
            <person name="Teles M."/>
            <person name="MacKenzie S."/>
            <person name="Amaro C."/>
        </authorList>
    </citation>
    <scope>NUCLEOTIDE SEQUENCE</scope>
</reference>
<protein>
    <submittedName>
        <fullName evidence="2">Uncharacterized protein</fullName>
    </submittedName>
</protein>
<dbReference type="AlphaFoldDB" id="A0A0E9XNZ2"/>
<dbReference type="EMBL" id="GBXM01005012">
    <property type="protein sequence ID" value="JAI03566.1"/>
    <property type="molecule type" value="Transcribed_RNA"/>
</dbReference>
<evidence type="ECO:0000256" key="1">
    <source>
        <dbReference type="SAM" id="Phobius"/>
    </source>
</evidence>
<evidence type="ECO:0000313" key="2">
    <source>
        <dbReference type="EMBL" id="JAI03566.1"/>
    </source>
</evidence>
<organism evidence="2">
    <name type="scientific">Anguilla anguilla</name>
    <name type="common">European freshwater eel</name>
    <name type="synonym">Muraena anguilla</name>
    <dbReference type="NCBI Taxonomy" id="7936"/>
    <lineage>
        <taxon>Eukaryota</taxon>
        <taxon>Metazoa</taxon>
        <taxon>Chordata</taxon>
        <taxon>Craniata</taxon>
        <taxon>Vertebrata</taxon>
        <taxon>Euteleostomi</taxon>
        <taxon>Actinopterygii</taxon>
        <taxon>Neopterygii</taxon>
        <taxon>Teleostei</taxon>
        <taxon>Anguilliformes</taxon>
        <taxon>Anguillidae</taxon>
        <taxon>Anguilla</taxon>
    </lineage>
</organism>
<feature type="transmembrane region" description="Helical" evidence="1">
    <location>
        <begin position="38"/>
        <end position="57"/>
    </location>
</feature>
<keyword evidence="1" id="KW-1133">Transmembrane helix</keyword>
<keyword evidence="1" id="KW-0812">Transmembrane</keyword>
<sequence length="67" mass="7850">MNINGQIRTGVLLLRNGIHYKKKTNSCYIPDYRFSNTSFYFIFIIILFYGALSWFHIPFATGHRGLC</sequence>
<proteinExistence type="predicted"/>
<keyword evidence="1" id="KW-0472">Membrane</keyword>
<accession>A0A0E9XNZ2</accession>
<name>A0A0E9XNZ2_ANGAN</name>